<reference evidence="1 2" key="1">
    <citation type="journal article" date="2017" name="Mol. Plant">
        <title>The Genome of Medicinal Plant Macleaya cordata Provides New Insights into Benzylisoquinoline Alkaloids Metabolism.</title>
        <authorList>
            <person name="Liu X."/>
            <person name="Liu Y."/>
            <person name="Huang P."/>
            <person name="Ma Y."/>
            <person name="Qing Z."/>
            <person name="Tang Q."/>
            <person name="Cao H."/>
            <person name="Cheng P."/>
            <person name="Zheng Y."/>
            <person name="Yuan Z."/>
            <person name="Zhou Y."/>
            <person name="Liu J."/>
            <person name="Tang Z."/>
            <person name="Zhuo Y."/>
            <person name="Zhang Y."/>
            <person name="Yu L."/>
            <person name="Huang J."/>
            <person name="Yang P."/>
            <person name="Peng Q."/>
            <person name="Zhang J."/>
            <person name="Jiang W."/>
            <person name="Zhang Z."/>
            <person name="Lin K."/>
            <person name="Ro D.K."/>
            <person name="Chen X."/>
            <person name="Xiong X."/>
            <person name="Shang Y."/>
            <person name="Huang S."/>
            <person name="Zeng J."/>
        </authorList>
    </citation>
    <scope>NUCLEOTIDE SEQUENCE [LARGE SCALE GENOMIC DNA]</scope>
    <source>
        <strain evidence="2">cv. BLH2017</strain>
        <tissue evidence="1">Root</tissue>
    </source>
</reference>
<dbReference type="PANTHER" id="PTHR47871:SF2">
    <property type="entry name" value="OS03G0221300 PROTEIN"/>
    <property type="match status" value="1"/>
</dbReference>
<dbReference type="AlphaFoldDB" id="A0A200QFQ7"/>
<accession>A0A200QFQ7</accession>
<dbReference type="PANTHER" id="PTHR47871">
    <property type="entry name" value="NAC DOMAIN-CONTAINING PROTEIN 8"/>
    <property type="match status" value="1"/>
</dbReference>
<protein>
    <submittedName>
        <fullName evidence="1">Uncharacterized protein</fullName>
    </submittedName>
</protein>
<organism evidence="1 2">
    <name type="scientific">Macleaya cordata</name>
    <name type="common">Five-seeded plume-poppy</name>
    <name type="synonym">Bocconia cordata</name>
    <dbReference type="NCBI Taxonomy" id="56857"/>
    <lineage>
        <taxon>Eukaryota</taxon>
        <taxon>Viridiplantae</taxon>
        <taxon>Streptophyta</taxon>
        <taxon>Embryophyta</taxon>
        <taxon>Tracheophyta</taxon>
        <taxon>Spermatophyta</taxon>
        <taxon>Magnoliopsida</taxon>
        <taxon>Ranunculales</taxon>
        <taxon>Papaveraceae</taxon>
        <taxon>Papaveroideae</taxon>
        <taxon>Macleaya</taxon>
    </lineage>
</organism>
<dbReference type="Proteomes" id="UP000195402">
    <property type="component" value="Unassembled WGS sequence"/>
</dbReference>
<dbReference type="EMBL" id="MVGT01002104">
    <property type="protein sequence ID" value="OVA09348.1"/>
    <property type="molecule type" value="Genomic_DNA"/>
</dbReference>
<evidence type="ECO:0000313" key="1">
    <source>
        <dbReference type="EMBL" id="OVA09348.1"/>
    </source>
</evidence>
<proteinExistence type="predicted"/>
<sequence length="296" mass="32695">MSIGNQTETMADDLSLNGGEFSMNKSESEIYDEVDHIPLKQRLKILLSSNPEHESDVLERETKRLKRSPVPTDSAIKTEEAQCHLQEISLGQSAACLAGEVKYGRFSQEKICAFADRAPETNAAAVPKEIVLALPAACFAREMKTARVRKRNAGVVRKVATKVGSDMGMRCSENVSTYQDEDLRRNCNIGETQANKSTCSNQIICPEAKGHTLGLEKLDANIHSLPEHPTLSTPTIKVKVEHSDNDLMGLGRHGAIVEPIKVKTEIHDQLGTDELDHIPLKERQRMLLSRQSMGTV</sequence>
<name>A0A200QFQ7_MACCD</name>
<dbReference type="OMA" id="ACFAREM"/>
<evidence type="ECO:0000313" key="2">
    <source>
        <dbReference type="Proteomes" id="UP000195402"/>
    </source>
</evidence>
<keyword evidence="2" id="KW-1185">Reference proteome</keyword>
<comment type="caution">
    <text evidence="1">The sequence shown here is derived from an EMBL/GenBank/DDBJ whole genome shotgun (WGS) entry which is preliminary data.</text>
</comment>
<gene>
    <name evidence="1" type="ORF">BVC80_7819g4</name>
</gene>
<dbReference type="InParanoid" id="A0A200QFQ7"/>